<dbReference type="EMBL" id="DYVY01000049">
    <property type="protein sequence ID" value="HJF93726.1"/>
    <property type="molecule type" value="Genomic_DNA"/>
</dbReference>
<dbReference type="InterPro" id="IPR008257">
    <property type="entry name" value="Pept_M19"/>
</dbReference>
<dbReference type="Proteomes" id="UP000769156">
    <property type="component" value="Unassembled WGS sequence"/>
</dbReference>
<dbReference type="Pfam" id="PF01244">
    <property type="entry name" value="Peptidase_M19"/>
    <property type="match status" value="1"/>
</dbReference>
<dbReference type="SUPFAM" id="SSF51556">
    <property type="entry name" value="Metallo-dependent hydrolases"/>
    <property type="match status" value="1"/>
</dbReference>
<dbReference type="GO" id="GO:0006508">
    <property type="term" value="P:proteolysis"/>
    <property type="evidence" value="ECO:0007669"/>
    <property type="project" value="InterPro"/>
</dbReference>
<proteinExistence type="predicted"/>
<sequence length="323" mass="36202">MNLIDLHCDTLWRLMDLEGEGDLLDNDGSVSIRKLESEGAMAQFFACFVYRDAMDGNTPEEQYEAGYWHVLDMIDYMSSQTERCSGRLEMAKEPADIETIHKKGKIAAVLTVEEGGVLNGRLARLEELYERGVRLMTLLWNYENCIGAPNSRDRLLMEKGLTPFGIQVVEKMNGLGMIVDISHASDGVFWDVLRHSRKPVAATHSNCRALADHPRNLTDEMLKALGENGGVAGLNFYGPFLGTPDVSRLEEMTAHVLHMIKVGGMDLPAIGTDFDGFDGMQKMDISDIGRMGRLWEALKKKGLTEGQLDKIWYKNALRLWSAR</sequence>
<comment type="caution">
    <text evidence="1">The sequence shown here is derived from an EMBL/GenBank/DDBJ whole genome shotgun (WGS) entry which is preliminary data.</text>
</comment>
<protein>
    <submittedName>
        <fullName evidence="1">Dipeptidase</fullName>
    </submittedName>
</protein>
<reference evidence="1" key="2">
    <citation type="submission" date="2021-09" db="EMBL/GenBank/DDBJ databases">
        <authorList>
            <person name="Gilroy R."/>
        </authorList>
    </citation>
    <scope>NUCLEOTIDE SEQUENCE</scope>
    <source>
        <strain evidence="1">ChiSjej5B23-16112</strain>
    </source>
</reference>
<name>A0A921I1C6_9FIRM</name>
<dbReference type="AlphaFoldDB" id="A0A921I1C6"/>
<reference evidence="1" key="1">
    <citation type="journal article" date="2021" name="PeerJ">
        <title>Extensive microbial diversity within the chicken gut microbiome revealed by metagenomics and culture.</title>
        <authorList>
            <person name="Gilroy R."/>
            <person name="Ravi A."/>
            <person name="Getino M."/>
            <person name="Pursley I."/>
            <person name="Horton D.L."/>
            <person name="Alikhan N.F."/>
            <person name="Baker D."/>
            <person name="Gharbi K."/>
            <person name="Hall N."/>
            <person name="Watson M."/>
            <person name="Adriaenssens E.M."/>
            <person name="Foster-Nyarko E."/>
            <person name="Jarju S."/>
            <person name="Secka A."/>
            <person name="Antonio M."/>
            <person name="Oren A."/>
            <person name="Chaudhuri R.R."/>
            <person name="La Ragione R."/>
            <person name="Hildebrand F."/>
            <person name="Pallen M.J."/>
        </authorList>
    </citation>
    <scope>NUCLEOTIDE SEQUENCE</scope>
    <source>
        <strain evidence="1">ChiSjej5B23-16112</strain>
    </source>
</reference>
<dbReference type="PROSITE" id="PS51365">
    <property type="entry name" value="RENAL_DIPEPTIDASE_2"/>
    <property type="match status" value="1"/>
</dbReference>
<dbReference type="PANTHER" id="PTHR10443:SF12">
    <property type="entry name" value="DIPEPTIDASE"/>
    <property type="match status" value="1"/>
</dbReference>
<dbReference type="CDD" id="cd01301">
    <property type="entry name" value="rDP_like"/>
    <property type="match status" value="1"/>
</dbReference>
<accession>A0A921I1C6</accession>
<dbReference type="InterPro" id="IPR032466">
    <property type="entry name" value="Metal_Hydrolase"/>
</dbReference>
<dbReference type="GO" id="GO:0070573">
    <property type="term" value="F:metallodipeptidase activity"/>
    <property type="evidence" value="ECO:0007669"/>
    <property type="project" value="InterPro"/>
</dbReference>
<dbReference type="PANTHER" id="PTHR10443">
    <property type="entry name" value="MICROSOMAL DIPEPTIDASE"/>
    <property type="match status" value="1"/>
</dbReference>
<gene>
    <name evidence="1" type="ORF">K8V82_02935</name>
</gene>
<evidence type="ECO:0000313" key="2">
    <source>
        <dbReference type="Proteomes" id="UP000769156"/>
    </source>
</evidence>
<evidence type="ECO:0000313" key="1">
    <source>
        <dbReference type="EMBL" id="HJF93726.1"/>
    </source>
</evidence>
<organism evidence="1 2">
    <name type="scientific">Lachnoclostridium phocaeense</name>
    <dbReference type="NCBI Taxonomy" id="1871021"/>
    <lineage>
        <taxon>Bacteria</taxon>
        <taxon>Bacillati</taxon>
        <taxon>Bacillota</taxon>
        <taxon>Clostridia</taxon>
        <taxon>Lachnospirales</taxon>
        <taxon>Lachnospiraceae</taxon>
    </lineage>
</organism>
<dbReference type="Gene3D" id="3.20.20.140">
    <property type="entry name" value="Metal-dependent hydrolases"/>
    <property type="match status" value="1"/>
</dbReference>